<keyword evidence="3 8" id="KW-0378">Hydrolase</keyword>
<evidence type="ECO:0000313" key="8">
    <source>
        <dbReference type="EMBL" id="AXE82438.1"/>
    </source>
</evidence>
<dbReference type="Gene3D" id="3.40.50.1820">
    <property type="entry name" value="alpha/beta hydrolase"/>
    <property type="match status" value="1"/>
</dbReference>
<evidence type="ECO:0000313" key="9">
    <source>
        <dbReference type="Proteomes" id="UP000252698"/>
    </source>
</evidence>
<name>A0A2Z5JQ57_STRAR</name>
<evidence type="ECO:0000256" key="5">
    <source>
        <dbReference type="SAM" id="SignalP"/>
    </source>
</evidence>
<keyword evidence="4" id="KW-1133">Transmembrane helix</keyword>
<reference evidence="8 9" key="1">
    <citation type="journal article" date="2018" name="Front. Microbiol.">
        <title>Genome Sequencing of Streptomyces atratus SCSIOZH16 and Activation Production of Nocardamine via Metabolic Engineering.</title>
        <authorList>
            <person name="Li Y."/>
            <person name="Zhang C."/>
            <person name="Liu C."/>
            <person name="Ju J."/>
            <person name="Ma J."/>
        </authorList>
    </citation>
    <scope>NUCLEOTIDE SEQUENCE [LARGE SCALE GENOMIC DNA]</scope>
    <source>
        <strain evidence="8 9">SCSIO_ZH16</strain>
    </source>
</reference>
<evidence type="ECO:0000256" key="4">
    <source>
        <dbReference type="SAM" id="Phobius"/>
    </source>
</evidence>
<dbReference type="RefSeq" id="WP_114242397.1">
    <property type="nucleotide sequence ID" value="NZ_CP027306.1"/>
</dbReference>
<feature type="chain" id="PRO_5038228955" evidence="5">
    <location>
        <begin position="30"/>
        <end position="579"/>
    </location>
</feature>
<feature type="domain" description="Peptidase S33 tripeptidyl aminopeptidase-like C-terminal" evidence="6">
    <location>
        <begin position="421"/>
        <end position="519"/>
    </location>
</feature>
<accession>A0A2Z5JQ57</accession>
<evidence type="ECO:0000313" key="7">
    <source>
        <dbReference type="EMBL" id="AXE75728.1"/>
    </source>
</evidence>
<protein>
    <submittedName>
        <fullName evidence="8">Alpha/beta hydrolase</fullName>
    </submittedName>
</protein>
<evidence type="ECO:0000256" key="2">
    <source>
        <dbReference type="ARBA" id="ARBA00022729"/>
    </source>
</evidence>
<feature type="transmembrane region" description="Helical" evidence="4">
    <location>
        <begin position="550"/>
        <end position="570"/>
    </location>
</feature>
<dbReference type="GeneID" id="95524896"/>
<keyword evidence="4" id="KW-0472">Membrane</keyword>
<keyword evidence="4" id="KW-0812">Transmembrane</keyword>
<dbReference type="PANTHER" id="PTHR43248">
    <property type="entry name" value="2-SUCCINYL-6-HYDROXY-2,4-CYCLOHEXADIENE-1-CARBOXYLATE SYNTHASE"/>
    <property type="match status" value="1"/>
</dbReference>
<dbReference type="InterPro" id="IPR051601">
    <property type="entry name" value="Serine_prot/Carboxylest_S33"/>
</dbReference>
<comment type="similarity">
    <text evidence="1">Belongs to the peptidase S33 family.</text>
</comment>
<dbReference type="PANTHER" id="PTHR43248:SF29">
    <property type="entry name" value="TRIPEPTIDYL AMINOPEPTIDASE"/>
    <property type="match status" value="1"/>
</dbReference>
<keyword evidence="2 5" id="KW-0732">Signal</keyword>
<dbReference type="InterPro" id="IPR013595">
    <property type="entry name" value="Pept_S33_TAP-like_C"/>
</dbReference>
<dbReference type="GO" id="GO:0016787">
    <property type="term" value="F:hydrolase activity"/>
    <property type="evidence" value="ECO:0007669"/>
    <property type="project" value="UniProtKB-KW"/>
</dbReference>
<evidence type="ECO:0000259" key="6">
    <source>
        <dbReference type="Pfam" id="PF08386"/>
    </source>
</evidence>
<dbReference type="SUPFAM" id="SSF53474">
    <property type="entry name" value="alpha/beta-Hydrolases"/>
    <property type="match status" value="1"/>
</dbReference>
<evidence type="ECO:0000256" key="1">
    <source>
        <dbReference type="ARBA" id="ARBA00010088"/>
    </source>
</evidence>
<proteinExistence type="inferred from homology"/>
<dbReference type="EMBL" id="CP027306">
    <property type="protein sequence ID" value="AXE82438.1"/>
    <property type="molecule type" value="Genomic_DNA"/>
</dbReference>
<evidence type="ECO:0000256" key="3">
    <source>
        <dbReference type="ARBA" id="ARBA00022801"/>
    </source>
</evidence>
<dbReference type="Proteomes" id="UP000252698">
    <property type="component" value="Chromosome"/>
</dbReference>
<dbReference type="KEGG" id="sata:C5746_00510"/>
<sequence length="579" mass="61482">MTILSPTAWRASAANLTLAACFITSPALASASEAPAKNGTGAGLDQYHRQHLGWGSCVTGPVDTTGRDLDKAGVQCADVTVPLDYAHPAGRTITIAISRLKATDTHHRIGSILLNNGGPGGPSVQSPPDVRKAMKDVGARYDIVGFDPRFVGRSTPLDCGWPVGTSWFSAGISRAGFDRQVALQKSLAKKCRTHDASVLPYISTRNTARDMDVVRGALGERKISYLGYSYGTYLGTVYTQMFPGRYDRVVLDGAVAPVDYGPRLTKGTERASEKALSAWAAWAADRDAEYGLGRTRAQVLTTVDRVLKASASGPLTVGTGSDTFRIDDTQMPVLLYSSIGDDTDPTRAFLAEQLAMLSRAARGTAPTPLSPEFAATLRYLLHGAAEPSGVQAAVLCGDVAAPRDPEVYWRDIERSRAAHPVFGPMTNNIGPCAFWDRPREEPTQVHRDAPVLIVAATGDPRTTYKSSVTLHEQLPGSKLLTLKGANRHALFGRYGNACVDDEVNRYLATGKLPTKNQTCVKRAGEASSSDLMTTKALSAPMGASISINTAAITGVAAALIVAGGGTAVAVRRRKTRRAA</sequence>
<dbReference type="InterPro" id="IPR029058">
    <property type="entry name" value="AB_hydrolase_fold"/>
</dbReference>
<dbReference type="Pfam" id="PF08386">
    <property type="entry name" value="Abhydrolase_4"/>
    <property type="match status" value="1"/>
</dbReference>
<dbReference type="KEGG" id="sata:C5746_42725"/>
<dbReference type="EMBL" id="CP027306">
    <property type="protein sequence ID" value="AXE75728.1"/>
    <property type="molecule type" value="Genomic_DNA"/>
</dbReference>
<feature type="signal peptide" evidence="5">
    <location>
        <begin position="1"/>
        <end position="29"/>
    </location>
</feature>
<dbReference type="AlphaFoldDB" id="A0A2Z5JQ57"/>
<organism evidence="8 9">
    <name type="scientific">Streptomyces atratus</name>
    <dbReference type="NCBI Taxonomy" id="1893"/>
    <lineage>
        <taxon>Bacteria</taxon>
        <taxon>Bacillati</taxon>
        <taxon>Actinomycetota</taxon>
        <taxon>Actinomycetes</taxon>
        <taxon>Kitasatosporales</taxon>
        <taxon>Streptomycetaceae</taxon>
        <taxon>Streptomyces</taxon>
    </lineage>
</organism>
<gene>
    <name evidence="7" type="ORF">C5746_00510</name>
    <name evidence="8" type="ORF">C5746_42725</name>
</gene>